<dbReference type="Gene3D" id="3.30.930.10">
    <property type="entry name" value="Bira Bifunctional Protein, Domain 2"/>
    <property type="match status" value="1"/>
</dbReference>
<comment type="pathway">
    <text evidence="1 5 6">Protein modification; protein lipoylation via endogenous pathway; protein N(6)-(lipoyl)lysine from octanoyl-[acyl-carrier-protein]: step 1/2.</text>
</comment>
<evidence type="ECO:0000256" key="5">
    <source>
        <dbReference type="HAMAP-Rule" id="MF_00013"/>
    </source>
</evidence>
<feature type="active site" description="Acyl-thioester intermediate" evidence="5 7">
    <location>
        <position position="176"/>
    </location>
</feature>
<dbReference type="GO" id="GO:0016874">
    <property type="term" value="F:ligase activity"/>
    <property type="evidence" value="ECO:0007669"/>
    <property type="project" value="UniProtKB-KW"/>
</dbReference>
<comment type="function">
    <text evidence="4 5 6">Catalyzes the transfer of endogenously produced octanoic acid from octanoyl-acyl-carrier-protein onto the lipoyl domains of lipoate-dependent enzymes. Lipoyl-ACP can also act as a substrate although octanoyl-ACP is likely to be the physiological substrate.</text>
</comment>
<accession>A0A1R0IK42</accession>
<dbReference type="HAMAP" id="MF_00013">
    <property type="entry name" value="LipB"/>
    <property type="match status" value="1"/>
</dbReference>
<dbReference type="NCBIfam" id="TIGR00214">
    <property type="entry name" value="lipB"/>
    <property type="match status" value="1"/>
</dbReference>
<comment type="subcellular location">
    <subcellularLocation>
        <location evidence="5">Cytoplasm</location>
    </subcellularLocation>
</comment>
<evidence type="ECO:0000256" key="1">
    <source>
        <dbReference type="ARBA" id="ARBA00004821"/>
    </source>
</evidence>
<proteinExistence type="inferred from homology"/>
<keyword evidence="2 5" id="KW-0808">Transferase</keyword>
<dbReference type="Proteomes" id="UP000242705">
    <property type="component" value="Unassembled WGS sequence"/>
</dbReference>
<dbReference type="UniPathway" id="UPA00538">
    <property type="reaction ID" value="UER00592"/>
</dbReference>
<dbReference type="CDD" id="cd16444">
    <property type="entry name" value="LipB"/>
    <property type="match status" value="1"/>
</dbReference>
<dbReference type="InterPro" id="IPR020605">
    <property type="entry name" value="Octanoyltransferase_CS"/>
</dbReference>
<feature type="domain" description="BPL/LPL catalytic" evidence="10">
    <location>
        <begin position="31"/>
        <end position="215"/>
    </location>
</feature>
<organism evidence="11 12">
    <name type="scientific">Sulfobacillus thermosulfidooxidans</name>
    <dbReference type="NCBI Taxonomy" id="28034"/>
    <lineage>
        <taxon>Bacteria</taxon>
        <taxon>Bacillati</taxon>
        <taxon>Bacillota</taxon>
        <taxon>Clostridia</taxon>
        <taxon>Eubacteriales</taxon>
        <taxon>Clostridiales Family XVII. Incertae Sedis</taxon>
        <taxon>Sulfobacillus</taxon>
    </lineage>
</organism>
<evidence type="ECO:0000256" key="6">
    <source>
        <dbReference type="PIRNR" id="PIRNR016262"/>
    </source>
</evidence>
<evidence type="ECO:0000256" key="4">
    <source>
        <dbReference type="ARBA" id="ARBA00024732"/>
    </source>
</evidence>
<feature type="binding site" evidence="5 8">
    <location>
        <begin position="158"/>
        <end position="160"/>
    </location>
    <ligand>
        <name>substrate</name>
    </ligand>
</feature>
<dbReference type="AlphaFoldDB" id="A0A1R0IK42"/>
<evidence type="ECO:0000313" key="11">
    <source>
        <dbReference type="EMBL" id="PSR26673.1"/>
    </source>
</evidence>
<evidence type="ECO:0000313" key="12">
    <source>
        <dbReference type="Proteomes" id="UP000242705"/>
    </source>
</evidence>
<evidence type="ECO:0000256" key="3">
    <source>
        <dbReference type="ARBA" id="ARBA00023315"/>
    </source>
</evidence>
<feature type="binding site" evidence="5 8">
    <location>
        <begin position="78"/>
        <end position="85"/>
    </location>
    <ligand>
        <name>substrate</name>
    </ligand>
</feature>
<dbReference type="EC" id="2.3.1.181" evidence="5 6"/>
<dbReference type="PANTHER" id="PTHR10993:SF7">
    <property type="entry name" value="LIPOYLTRANSFERASE 2, MITOCHONDRIAL-RELATED"/>
    <property type="match status" value="1"/>
</dbReference>
<reference evidence="11 12" key="1">
    <citation type="journal article" date="2014" name="BMC Genomics">
        <title>Comparison of environmental and isolate Sulfobacillus genomes reveals diverse carbon, sulfur, nitrogen, and hydrogen metabolisms.</title>
        <authorList>
            <person name="Justice N.B."/>
            <person name="Norman A."/>
            <person name="Brown C.T."/>
            <person name="Singh A."/>
            <person name="Thomas B.C."/>
            <person name="Banfield J.F."/>
        </authorList>
    </citation>
    <scope>NUCLEOTIDE SEQUENCE [LARGE SCALE GENOMIC DNA]</scope>
    <source>
        <strain evidence="11">AMDSBA5</strain>
    </source>
</reference>
<dbReference type="InterPro" id="IPR004143">
    <property type="entry name" value="BPL_LPL_catalytic"/>
</dbReference>
<evidence type="ECO:0000259" key="10">
    <source>
        <dbReference type="PROSITE" id="PS51733"/>
    </source>
</evidence>
<feature type="site" description="Lowers pKa of active site Cys" evidence="5 9">
    <location>
        <position position="142"/>
    </location>
</feature>
<keyword evidence="3 5" id="KW-0012">Acyltransferase</keyword>
<sequence length="228" mass="25173">MNSGVLVDLGKMEYLKAWDVQRRIGQALFQNQIPDVLLLVEHPPVYTLGKGAHGSYQNLVWDEAKRAQEGITFVEVDRGGDITYHGPGQLVGYPILNLTRYGRDLHQYLRNLEEALIRALGDFGITAGRFPPNTGVWVGDEKIAAIGVKASRWITQHGFALNVAPNLEHFSGIIPCGIQDKGVTSMEKVLGKHVTLDEVKPIVVQHLSSVFQIDFDPVSLSSLIDYAS</sequence>
<dbReference type="InterPro" id="IPR045864">
    <property type="entry name" value="aa-tRNA-synth_II/BPL/LPL"/>
</dbReference>
<dbReference type="SUPFAM" id="SSF55681">
    <property type="entry name" value="Class II aaRS and biotin synthetases"/>
    <property type="match status" value="1"/>
</dbReference>
<evidence type="ECO:0000256" key="7">
    <source>
        <dbReference type="PIRSR" id="PIRSR016262-1"/>
    </source>
</evidence>
<dbReference type="Pfam" id="PF21948">
    <property type="entry name" value="LplA-B_cat"/>
    <property type="match status" value="1"/>
</dbReference>
<dbReference type="PIRSF" id="PIRSF016262">
    <property type="entry name" value="LPLase"/>
    <property type="match status" value="1"/>
</dbReference>
<dbReference type="EMBL" id="PXYX01000020">
    <property type="protein sequence ID" value="PSR26673.1"/>
    <property type="molecule type" value="Genomic_DNA"/>
</dbReference>
<comment type="miscellaneous">
    <text evidence="5">In the reaction, the free carboxyl group of octanoic acid is attached via an amide linkage to the epsilon-amino group of a specific lysine residue of lipoyl domains of lipoate-dependent enzymes.</text>
</comment>
<dbReference type="GO" id="GO:0033819">
    <property type="term" value="F:lipoyl(octanoyl) transferase activity"/>
    <property type="evidence" value="ECO:0007669"/>
    <property type="project" value="UniProtKB-EC"/>
</dbReference>
<dbReference type="InterPro" id="IPR000544">
    <property type="entry name" value="Octanoyltransferase"/>
</dbReference>
<evidence type="ECO:0000256" key="8">
    <source>
        <dbReference type="PIRSR" id="PIRSR016262-2"/>
    </source>
</evidence>
<dbReference type="PROSITE" id="PS01313">
    <property type="entry name" value="LIPB"/>
    <property type="match status" value="1"/>
</dbReference>
<comment type="caution">
    <text evidence="11">The sequence shown here is derived from an EMBL/GenBank/DDBJ whole genome shotgun (WGS) entry which is preliminary data.</text>
</comment>
<protein>
    <recommendedName>
        <fullName evidence="5 6">Octanoyltransferase</fullName>
        <ecNumber evidence="5 6">2.3.1.181</ecNumber>
    </recommendedName>
    <alternativeName>
        <fullName evidence="5">Lipoate-protein ligase B</fullName>
    </alternativeName>
    <alternativeName>
        <fullName evidence="5">Lipoyl/octanoyl transferase</fullName>
    </alternativeName>
    <alternativeName>
        <fullName evidence="5">Octanoyl-[acyl-carrier-protein]-protein N-octanoyltransferase</fullName>
    </alternativeName>
</protein>
<dbReference type="FunFam" id="3.30.930.10:FF:000035">
    <property type="entry name" value="Putative lipoyltransferase 2, mitochondrial"/>
    <property type="match status" value="1"/>
</dbReference>
<feature type="binding site" evidence="5 8">
    <location>
        <begin position="145"/>
        <end position="147"/>
    </location>
    <ligand>
        <name>substrate</name>
    </ligand>
</feature>
<dbReference type="NCBIfam" id="NF010925">
    <property type="entry name" value="PRK14345.1"/>
    <property type="match status" value="1"/>
</dbReference>
<comment type="catalytic activity">
    <reaction evidence="5 6">
        <text>octanoyl-[ACP] + L-lysyl-[protein] = N(6)-octanoyl-L-lysyl-[protein] + holo-[ACP] + H(+)</text>
        <dbReference type="Rhea" id="RHEA:17665"/>
        <dbReference type="Rhea" id="RHEA-COMP:9636"/>
        <dbReference type="Rhea" id="RHEA-COMP:9685"/>
        <dbReference type="Rhea" id="RHEA-COMP:9752"/>
        <dbReference type="Rhea" id="RHEA-COMP:9928"/>
        <dbReference type="ChEBI" id="CHEBI:15378"/>
        <dbReference type="ChEBI" id="CHEBI:29969"/>
        <dbReference type="ChEBI" id="CHEBI:64479"/>
        <dbReference type="ChEBI" id="CHEBI:78463"/>
        <dbReference type="ChEBI" id="CHEBI:78809"/>
        <dbReference type="EC" id="2.3.1.181"/>
    </reaction>
</comment>
<dbReference type="PROSITE" id="PS51733">
    <property type="entry name" value="BPL_LPL_CATALYTIC"/>
    <property type="match status" value="1"/>
</dbReference>
<keyword evidence="5" id="KW-0963">Cytoplasm</keyword>
<dbReference type="PANTHER" id="PTHR10993">
    <property type="entry name" value="OCTANOYLTRANSFERASE"/>
    <property type="match status" value="1"/>
</dbReference>
<keyword evidence="11" id="KW-0436">Ligase</keyword>
<dbReference type="RefSeq" id="WP_020374953.1">
    <property type="nucleotide sequence ID" value="NZ_MDZD01000007.1"/>
</dbReference>
<dbReference type="GO" id="GO:0005737">
    <property type="term" value="C:cytoplasm"/>
    <property type="evidence" value="ECO:0007669"/>
    <property type="project" value="UniProtKB-SubCell"/>
</dbReference>
<dbReference type="GO" id="GO:0009249">
    <property type="term" value="P:protein lipoylation"/>
    <property type="evidence" value="ECO:0007669"/>
    <property type="project" value="InterPro"/>
</dbReference>
<evidence type="ECO:0000256" key="2">
    <source>
        <dbReference type="ARBA" id="ARBA00022679"/>
    </source>
</evidence>
<gene>
    <name evidence="5" type="primary">lipB</name>
    <name evidence="11" type="ORF">C7B47_10140</name>
</gene>
<comment type="similarity">
    <text evidence="5 6">Belongs to the LipB family.</text>
</comment>
<evidence type="ECO:0000256" key="9">
    <source>
        <dbReference type="PIRSR" id="PIRSR016262-3"/>
    </source>
</evidence>
<name>A0A1R0IK42_SULTH</name>